<evidence type="ECO:0000313" key="9">
    <source>
        <dbReference type="EMBL" id="VFU13311.1"/>
    </source>
</evidence>
<protein>
    <recommendedName>
        <fullName evidence="8">BioF2-like acetyltransferase domain-containing protein</fullName>
    </recommendedName>
</protein>
<evidence type="ECO:0000256" key="4">
    <source>
        <dbReference type="ARBA" id="ARBA00022984"/>
    </source>
</evidence>
<dbReference type="SUPFAM" id="SSF55729">
    <property type="entry name" value="Acyl-CoA N-acyltransferases (Nat)"/>
    <property type="match status" value="1"/>
</dbReference>
<dbReference type="EMBL" id="CAADRM010000079">
    <property type="protein sequence ID" value="VFU13311.1"/>
    <property type="molecule type" value="Genomic_DNA"/>
</dbReference>
<dbReference type="GO" id="GO:0009252">
    <property type="term" value="P:peptidoglycan biosynthetic process"/>
    <property type="evidence" value="ECO:0007669"/>
    <property type="project" value="UniProtKB-KW"/>
</dbReference>
<accession>A0A485LY83</accession>
<dbReference type="InterPro" id="IPR016181">
    <property type="entry name" value="Acyl_CoA_acyltransferase"/>
</dbReference>
<feature type="region of interest" description="Disordered" evidence="7">
    <location>
        <begin position="359"/>
        <end position="387"/>
    </location>
</feature>
<gene>
    <name evidence="9" type="ORF">SCFA_180003</name>
</gene>
<dbReference type="AlphaFoldDB" id="A0A485LY83"/>
<evidence type="ECO:0000256" key="7">
    <source>
        <dbReference type="SAM" id="MobiDB-lite"/>
    </source>
</evidence>
<comment type="similarity">
    <text evidence="1">Belongs to the FemABX family.</text>
</comment>
<evidence type="ECO:0000259" key="8">
    <source>
        <dbReference type="Pfam" id="PF13480"/>
    </source>
</evidence>
<dbReference type="InterPro" id="IPR038740">
    <property type="entry name" value="BioF2-like_GNAT_dom"/>
</dbReference>
<keyword evidence="3" id="KW-0133">Cell shape</keyword>
<keyword evidence="2" id="KW-0808">Transferase</keyword>
<dbReference type="GO" id="GO:0016755">
    <property type="term" value="F:aminoacyltransferase activity"/>
    <property type="evidence" value="ECO:0007669"/>
    <property type="project" value="InterPro"/>
</dbReference>
<keyword evidence="6" id="KW-0961">Cell wall biogenesis/degradation</keyword>
<dbReference type="GO" id="GO:0071555">
    <property type="term" value="P:cell wall organization"/>
    <property type="evidence" value="ECO:0007669"/>
    <property type="project" value="UniProtKB-KW"/>
</dbReference>
<evidence type="ECO:0000256" key="6">
    <source>
        <dbReference type="ARBA" id="ARBA00023316"/>
    </source>
</evidence>
<keyword evidence="4" id="KW-0573">Peptidoglycan synthesis</keyword>
<keyword evidence="5" id="KW-0012">Acyltransferase</keyword>
<dbReference type="GO" id="GO:0008360">
    <property type="term" value="P:regulation of cell shape"/>
    <property type="evidence" value="ECO:0007669"/>
    <property type="project" value="UniProtKB-KW"/>
</dbReference>
<feature type="domain" description="BioF2-like acetyltransferase" evidence="8">
    <location>
        <begin position="167"/>
        <end position="290"/>
    </location>
</feature>
<dbReference type="PROSITE" id="PS51191">
    <property type="entry name" value="FEMABX"/>
    <property type="match status" value="1"/>
</dbReference>
<dbReference type="PANTHER" id="PTHR36174:SF1">
    <property type="entry name" value="LIPID II:GLYCINE GLYCYLTRANSFERASE"/>
    <property type="match status" value="1"/>
</dbReference>
<name>A0A485LY83_9ZZZZ</name>
<dbReference type="InterPro" id="IPR003447">
    <property type="entry name" value="FEMABX"/>
</dbReference>
<evidence type="ECO:0000256" key="3">
    <source>
        <dbReference type="ARBA" id="ARBA00022960"/>
    </source>
</evidence>
<proteinExistence type="inferred from homology"/>
<evidence type="ECO:0000256" key="5">
    <source>
        <dbReference type="ARBA" id="ARBA00023315"/>
    </source>
</evidence>
<evidence type="ECO:0000256" key="2">
    <source>
        <dbReference type="ARBA" id="ARBA00022679"/>
    </source>
</evidence>
<dbReference type="Pfam" id="PF13480">
    <property type="entry name" value="Acetyltransf_6"/>
    <property type="match status" value="1"/>
</dbReference>
<dbReference type="InterPro" id="IPR050644">
    <property type="entry name" value="PG_Glycine_Bridge_Synth"/>
</dbReference>
<reference evidence="9" key="1">
    <citation type="submission" date="2019-03" db="EMBL/GenBank/DDBJ databases">
        <authorList>
            <person name="Hao L."/>
        </authorList>
    </citation>
    <scope>NUCLEOTIDE SEQUENCE</scope>
</reference>
<evidence type="ECO:0000256" key="1">
    <source>
        <dbReference type="ARBA" id="ARBA00009943"/>
    </source>
</evidence>
<sequence>MNLEVKTRNEIGAEAWNGFVLASDEAWLWHCFDMAELRAAWPDMHDVSFGIIDRDHGGSLVAVVPCFVHTRHSMSSIGGPALENRLGRKHRGSVYECIREHLQALAGEKRISTVMLSLSPLAPAHTGGNCPLVNPLLSLGCENALTQTLIVDVRKGRDAVWQNMEGRARTAVRKAEKLGVRVREAGMDEADTYYRLHCETYDRTGVPAHPEAFFRKMWEKFLSDGRCRVWFAEYGGRVVAAENFGIFKDRAVYWTGAASRQGLEVCANSLIQWQAIEWMAESGIQWYETGEAFPGIREGKLKGLSDFKQSFGGTLFPFYKGIMRIPREETRAELLKRSLAAWIRATRDLLVCGIGLGGDPGRKSGRREGNAGTSAPPMKVRASGEKR</sequence>
<dbReference type="PANTHER" id="PTHR36174">
    <property type="entry name" value="LIPID II:GLYCINE GLYCYLTRANSFERASE"/>
    <property type="match status" value="1"/>
</dbReference>
<dbReference type="Gene3D" id="3.40.630.30">
    <property type="match status" value="1"/>
</dbReference>
<organism evidence="9">
    <name type="scientific">anaerobic digester metagenome</name>
    <dbReference type="NCBI Taxonomy" id="1263854"/>
    <lineage>
        <taxon>unclassified sequences</taxon>
        <taxon>metagenomes</taxon>
        <taxon>ecological metagenomes</taxon>
    </lineage>
</organism>
<feature type="compositionally biased region" description="Basic and acidic residues" evidence="7">
    <location>
        <begin position="360"/>
        <end position="369"/>
    </location>
</feature>